<evidence type="ECO:0000256" key="3">
    <source>
        <dbReference type="ARBA" id="ARBA00022692"/>
    </source>
</evidence>
<feature type="compositionally biased region" description="Basic and acidic residues" evidence="10">
    <location>
        <begin position="927"/>
        <end position="945"/>
    </location>
</feature>
<dbReference type="EMBL" id="OB793388">
    <property type="protein sequence ID" value="CAD7427152.1"/>
    <property type="molecule type" value="Genomic_DNA"/>
</dbReference>
<dbReference type="PRINTS" id="PR00237">
    <property type="entry name" value="GPCRRHODOPSN"/>
</dbReference>
<sequence length="1087" mass="121131">MYILYDSVVSGADSDPSSDMIGNATSQLISALNSTDMTPSVTTETVEASNWGPKRDPLIVVVPITIIYALIFLLGIVGNVSTCIVIARNKHMHTATNYYLFSLAVSDMLLLVSGLPPEMYYHWSRYPYVFGEAFCMIQGFAAETSANATVLTITAFTVERYVAICHPFQSHTVSKLSRAVRFIVGIWVLALCLAVPQAIQFGVVYERRPDGTILDEEHAVCAVKRIVIPHSFEISSFVFFLAPMTLITVLYVLIGLQLHRSSILARRDKGSVRLKNQVCRLKGSVRLKNQVCRLKGSVRLKNQVCRLKGSIRLKNQVHHKKVLHVAASSSPKNQPVGAMATSQTTGDATAHHPPPQPPQPPHEEEEDGRKNFARNAQAKAAKHVVKMLGKGHPPHCSPTDSLVLTDSSKLTSHGQHLVAVVVTFFICWAPFHAQRLLAVYGGGDAERRPSPVMIIIYSILTYTSGILYYLSTTVNPVLYHIMSNKFREAFKDTLARYLGRRRGRGGRWKCYSVLSARSSRHSNNSSTCCHSNNSNASQRSSSGGGGGGGGGKCLRYLEADMARLHESRRPVVVSFRRPASNSSLLTMDTSTTTASSSEVYVSLEAALRNPRHGQRKSRILLNESYLGVICKHPKPSILKDMIRKDNLPDRKMFRFSTPSPSSSLSHDTSLGVTCEDNFTLLPYPKLNISEAASFESVVTHVDVPLPGSGYVNEGSKTNDPSSDPKQINFPKIEDIEIFQEQRLMIQSSLKRRRQLKYKLVKNGKNPSHTTSCSNIDKDTIIVARSNDASLSNHKLLNERTSPTMTRSSTMPCVTSLERELTPDESSRRMDIINEEFEKKWSVDAGRGEVDLRPNGSRVDILPEELCERISNVVGHVDVHGYAMLMEDVNLSLEEKTSCNNLNNKAQNSDFLGNRDTSLNYPGLESTDDSRNENPLHDTPSKRRAGESQVGFHLKDLENCNNDLLSKRYKKRKSEEVGHPSRQTCDVEGFHQKESILFNDRVLVCYEAEPEDPESKVIRQSPASPDLQSYQIKCYFPKAINPRRPRSCFDLRDYLNYPANLDRNGIYNKTINVSSPKLFACEFADNLS</sequence>
<feature type="compositionally biased region" description="Polar residues" evidence="10">
    <location>
        <begin position="902"/>
        <end position="919"/>
    </location>
</feature>
<dbReference type="Pfam" id="PF00001">
    <property type="entry name" value="7tm_1"/>
    <property type="match status" value="1"/>
</dbReference>
<evidence type="ECO:0000313" key="13">
    <source>
        <dbReference type="EMBL" id="CAD7427152.1"/>
    </source>
</evidence>
<evidence type="ECO:0000256" key="10">
    <source>
        <dbReference type="SAM" id="MobiDB-lite"/>
    </source>
</evidence>
<keyword evidence="7 9" id="KW-0675">Receptor</keyword>
<feature type="region of interest" description="Disordered" evidence="10">
    <location>
        <begin position="519"/>
        <end position="547"/>
    </location>
</feature>
<keyword evidence="4 11" id="KW-1133">Transmembrane helix</keyword>
<gene>
    <name evidence="13" type="ORF">TMSB3V08_LOCUS4016</name>
</gene>
<evidence type="ECO:0000256" key="6">
    <source>
        <dbReference type="ARBA" id="ARBA00023136"/>
    </source>
</evidence>
<evidence type="ECO:0000256" key="5">
    <source>
        <dbReference type="ARBA" id="ARBA00023040"/>
    </source>
</evidence>
<reference evidence="13" key="1">
    <citation type="submission" date="2020-11" db="EMBL/GenBank/DDBJ databases">
        <authorList>
            <person name="Tran Van P."/>
        </authorList>
    </citation>
    <scope>NUCLEOTIDE SEQUENCE</scope>
</reference>
<dbReference type="InterPro" id="IPR000276">
    <property type="entry name" value="GPCR_Rhodpsn"/>
</dbReference>
<feature type="region of interest" description="Disordered" evidence="10">
    <location>
        <begin position="902"/>
        <end position="947"/>
    </location>
</feature>
<dbReference type="Gene3D" id="1.20.1070.10">
    <property type="entry name" value="Rhodopsin 7-helix transmembrane proteins"/>
    <property type="match status" value="1"/>
</dbReference>
<comment type="subcellular location">
    <subcellularLocation>
        <location evidence="1">Membrane</location>
        <topology evidence="1">Multi-pass membrane protein</topology>
    </subcellularLocation>
</comment>
<dbReference type="PANTHER" id="PTHR24243">
    <property type="entry name" value="G-PROTEIN COUPLED RECEPTOR"/>
    <property type="match status" value="1"/>
</dbReference>
<feature type="transmembrane region" description="Helical" evidence="11">
    <location>
        <begin position="98"/>
        <end position="116"/>
    </location>
</feature>
<keyword evidence="5 9" id="KW-0297">G-protein coupled receptor</keyword>
<dbReference type="AlphaFoldDB" id="A0A7R9E6H8"/>
<evidence type="ECO:0000256" key="9">
    <source>
        <dbReference type="RuleBase" id="RU000688"/>
    </source>
</evidence>
<dbReference type="SUPFAM" id="SSF81321">
    <property type="entry name" value="Family A G protein-coupled receptor-like"/>
    <property type="match status" value="1"/>
</dbReference>
<evidence type="ECO:0000256" key="1">
    <source>
        <dbReference type="ARBA" id="ARBA00004141"/>
    </source>
</evidence>
<organism evidence="13">
    <name type="scientific">Timema monikensis</name>
    <dbReference type="NCBI Taxonomy" id="170555"/>
    <lineage>
        <taxon>Eukaryota</taxon>
        <taxon>Metazoa</taxon>
        <taxon>Ecdysozoa</taxon>
        <taxon>Arthropoda</taxon>
        <taxon>Hexapoda</taxon>
        <taxon>Insecta</taxon>
        <taxon>Pterygota</taxon>
        <taxon>Neoptera</taxon>
        <taxon>Polyneoptera</taxon>
        <taxon>Phasmatodea</taxon>
        <taxon>Timematodea</taxon>
        <taxon>Timematoidea</taxon>
        <taxon>Timematidae</taxon>
        <taxon>Timema</taxon>
    </lineage>
</organism>
<dbReference type="PROSITE" id="PS50262">
    <property type="entry name" value="G_PROTEIN_RECEP_F1_2"/>
    <property type="match status" value="1"/>
</dbReference>
<keyword evidence="6 11" id="KW-0472">Membrane</keyword>
<feature type="transmembrane region" description="Helical" evidence="11">
    <location>
        <begin position="454"/>
        <end position="478"/>
    </location>
</feature>
<feature type="domain" description="G-protein coupled receptors family 1 profile" evidence="12">
    <location>
        <begin position="78"/>
        <end position="479"/>
    </location>
</feature>
<evidence type="ECO:0000259" key="12">
    <source>
        <dbReference type="PROSITE" id="PS50262"/>
    </source>
</evidence>
<dbReference type="GO" id="GO:0005886">
    <property type="term" value="C:plasma membrane"/>
    <property type="evidence" value="ECO:0007669"/>
    <property type="project" value="TreeGrafter"/>
</dbReference>
<dbReference type="PANTHER" id="PTHR24243:SF208">
    <property type="entry name" value="PYROKININ-1 RECEPTOR"/>
    <property type="match status" value="1"/>
</dbReference>
<keyword evidence="3 9" id="KW-0812">Transmembrane</keyword>
<dbReference type="PROSITE" id="PS00237">
    <property type="entry name" value="G_PROTEIN_RECEP_F1_1"/>
    <property type="match status" value="1"/>
</dbReference>
<accession>A0A7R9E6H8</accession>
<name>A0A7R9E6H8_9NEOP</name>
<feature type="transmembrane region" description="Helical" evidence="11">
    <location>
        <begin position="237"/>
        <end position="258"/>
    </location>
</feature>
<dbReference type="CDD" id="cd15134">
    <property type="entry name" value="7tmA_capaR"/>
    <property type="match status" value="1"/>
</dbReference>
<feature type="transmembrane region" description="Helical" evidence="11">
    <location>
        <begin position="179"/>
        <end position="199"/>
    </location>
</feature>
<comment type="similarity">
    <text evidence="2 9">Belongs to the G-protein coupled receptor 1 family.</text>
</comment>
<evidence type="ECO:0000256" key="8">
    <source>
        <dbReference type="ARBA" id="ARBA00023224"/>
    </source>
</evidence>
<feature type="compositionally biased region" description="Low complexity" evidence="10">
    <location>
        <begin position="519"/>
        <end position="541"/>
    </location>
</feature>
<dbReference type="InterPro" id="IPR017452">
    <property type="entry name" value="GPCR_Rhodpsn_7TM"/>
</dbReference>
<feature type="region of interest" description="Disordered" evidence="10">
    <location>
        <begin position="326"/>
        <end position="369"/>
    </location>
</feature>
<feature type="transmembrane region" description="Helical" evidence="11">
    <location>
        <begin position="58"/>
        <end position="86"/>
    </location>
</feature>
<keyword evidence="8 9" id="KW-0807">Transducer</keyword>
<evidence type="ECO:0000256" key="7">
    <source>
        <dbReference type="ARBA" id="ARBA00023170"/>
    </source>
</evidence>
<evidence type="ECO:0000256" key="11">
    <source>
        <dbReference type="SAM" id="Phobius"/>
    </source>
</evidence>
<evidence type="ECO:0000256" key="4">
    <source>
        <dbReference type="ARBA" id="ARBA00022989"/>
    </source>
</evidence>
<evidence type="ECO:0000256" key="2">
    <source>
        <dbReference type="ARBA" id="ARBA00010663"/>
    </source>
</evidence>
<feature type="transmembrane region" description="Helical" evidence="11">
    <location>
        <begin position="136"/>
        <end position="158"/>
    </location>
</feature>
<protein>
    <recommendedName>
        <fullName evidence="12">G-protein coupled receptors family 1 profile domain-containing protein</fullName>
    </recommendedName>
</protein>
<proteinExistence type="inferred from homology"/>
<dbReference type="GO" id="GO:0008188">
    <property type="term" value="F:neuropeptide receptor activity"/>
    <property type="evidence" value="ECO:0007669"/>
    <property type="project" value="TreeGrafter"/>
</dbReference>